<accession>A0ABT9PUN1</accession>
<organism evidence="1 2">
    <name type="scientific">Neorhizobium huautlense</name>
    <dbReference type="NCBI Taxonomy" id="67774"/>
    <lineage>
        <taxon>Bacteria</taxon>
        <taxon>Pseudomonadati</taxon>
        <taxon>Pseudomonadota</taxon>
        <taxon>Alphaproteobacteria</taxon>
        <taxon>Hyphomicrobiales</taxon>
        <taxon>Rhizobiaceae</taxon>
        <taxon>Rhizobium/Agrobacterium group</taxon>
        <taxon>Neorhizobium</taxon>
    </lineage>
</organism>
<comment type="caution">
    <text evidence="1">The sequence shown here is derived from an EMBL/GenBank/DDBJ whole genome shotgun (WGS) entry which is preliminary data.</text>
</comment>
<evidence type="ECO:0000313" key="1">
    <source>
        <dbReference type="EMBL" id="MDP9838182.1"/>
    </source>
</evidence>
<dbReference type="EMBL" id="JAUSRF010000009">
    <property type="protein sequence ID" value="MDP9838182.1"/>
    <property type="molecule type" value="Genomic_DNA"/>
</dbReference>
<sequence length="69" mass="7503">MNAAAGERVQPFPWEMVMHAGLCRLRLAPSVFWALTPREFFCVAGGFVGRGAGFSRSRLEGLMAAFPDG</sequence>
<protein>
    <submittedName>
        <fullName evidence="1">Phage protein (TIGR02216 family)</fullName>
    </submittedName>
</protein>
<evidence type="ECO:0000313" key="2">
    <source>
        <dbReference type="Proteomes" id="UP001241472"/>
    </source>
</evidence>
<keyword evidence="2" id="KW-1185">Reference proteome</keyword>
<dbReference type="InterPro" id="IPR011739">
    <property type="entry name" value="GTA_rcc01693"/>
</dbReference>
<dbReference type="Pfam" id="PF09550">
    <property type="entry name" value="Phage_TAC_6"/>
    <property type="match status" value="1"/>
</dbReference>
<gene>
    <name evidence="1" type="ORF">J2T09_002949</name>
</gene>
<reference evidence="1 2" key="1">
    <citation type="submission" date="2023-07" db="EMBL/GenBank/DDBJ databases">
        <title>Sorghum-associated microbial communities from plants grown in Nebraska, USA.</title>
        <authorList>
            <person name="Schachtman D."/>
        </authorList>
    </citation>
    <scope>NUCLEOTIDE SEQUENCE [LARGE SCALE GENOMIC DNA]</scope>
    <source>
        <strain evidence="1 2">DS1307</strain>
    </source>
</reference>
<proteinExistence type="predicted"/>
<dbReference type="NCBIfam" id="TIGR02216">
    <property type="entry name" value="phage_TIGR02216"/>
    <property type="match status" value="1"/>
</dbReference>
<dbReference type="RefSeq" id="WP_306835809.1">
    <property type="nucleotide sequence ID" value="NZ_JAUSRF010000009.1"/>
</dbReference>
<name>A0ABT9PUN1_9HYPH</name>
<dbReference type="InterPro" id="IPR019056">
    <property type="entry name" value="Phage_TAC_6"/>
</dbReference>
<dbReference type="Proteomes" id="UP001241472">
    <property type="component" value="Unassembled WGS sequence"/>
</dbReference>